<keyword evidence="4" id="KW-1185">Reference proteome</keyword>
<evidence type="ECO:0000313" key="3">
    <source>
        <dbReference type="EMBL" id="NYE68971.1"/>
    </source>
</evidence>
<dbReference type="InterPro" id="IPR003115">
    <property type="entry name" value="ParB_N"/>
</dbReference>
<feature type="compositionally biased region" description="Basic and acidic residues" evidence="1">
    <location>
        <begin position="121"/>
        <end position="140"/>
    </location>
</feature>
<evidence type="ECO:0000313" key="4">
    <source>
        <dbReference type="Proteomes" id="UP000569914"/>
    </source>
</evidence>
<dbReference type="Proteomes" id="UP000569914">
    <property type="component" value="Unassembled WGS sequence"/>
</dbReference>
<dbReference type="InterPro" id="IPR036086">
    <property type="entry name" value="ParB/Sulfiredoxin_sf"/>
</dbReference>
<name>A0A7Y9LAQ5_9ACTN</name>
<evidence type="ECO:0000259" key="2">
    <source>
        <dbReference type="SMART" id="SM00470"/>
    </source>
</evidence>
<dbReference type="EMBL" id="JACCBU010000001">
    <property type="protein sequence ID" value="NYE68971.1"/>
    <property type="molecule type" value="Genomic_DNA"/>
</dbReference>
<protein>
    <submittedName>
        <fullName evidence="3">ParB family chromosome partitioning protein</fullName>
    </submittedName>
</protein>
<sequence>MSAPAGHIELERAVDSITVGRRHRTDLGDIDALAASIDRDGLLQPPTITPDGVLVCGARRMAAIKKLGWRRVSVWVRSGISDRLGHLLAEQDDNQLHKPLTAIEAAALYREIKELMAEDAARRKAKTQFHEGHEPGKHGPADSAGPSDSHQLGDARTQAARMVTGSASYSRLEQIGYLQHLADDPSTPETIRVQARDGLTQIEAGAAVNPIFQRLRDSQAKADSERDQRLHELADEALARVHAAKTSKASKVSKPATPKRRPVVEDEEPTRYPLRAFVLTWGDLEAWWTHYDVDELAVELTDEQAEAFFATVEGTTEFADRLRTARTTVAESAGRPLLRAL</sequence>
<organism evidence="3 4">
    <name type="scientific">Microlunatus parietis</name>
    <dbReference type="NCBI Taxonomy" id="682979"/>
    <lineage>
        <taxon>Bacteria</taxon>
        <taxon>Bacillati</taxon>
        <taxon>Actinomycetota</taxon>
        <taxon>Actinomycetes</taxon>
        <taxon>Propionibacteriales</taxon>
        <taxon>Propionibacteriaceae</taxon>
        <taxon>Microlunatus</taxon>
    </lineage>
</organism>
<dbReference type="Pfam" id="PF02195">
    <property type="entry name" value="ParB_N"/>
    <property type="match status" value="1"/>
</dbReference>
<proteinExistence type="predicted"/>
<dbReference type="AlphaFoldDB" id="A0A7Y9LAQ5"/>
<dbReference type="GO" id="GO:0007059">
    <property type="term" value="P:chromosome segregation"/>
    <property type="evidence" value="ECO:0007669"/>
    <property type="project" value="TreeGrafter"/>
</dbReference>
<comment type="caution">
    <text evidence="3">The sequence shown here is derived from an EMBL/GenBank/DDBJ whole genome shotgun (WGS) entry which is preliminary data.</text>
</comment>
<feature type="compositionally biased region" description="Low complexity" evidence="1">
    <location>
        <begin position="244"/>
        <end position="256"/>
    </location>
</feature>
<dbReference type="PANTHER" id="PTHR33375:SF1">
    <property type="entry name" value="CHROMOSOME-PARTITIONING PROTEIN PARB-RELATED"/>
    <property type="match status" value="1"/>
</dbReference>
<feature type="region of interest" description="Disordered" evidence="1">
    <location>
        <begin position="244"/>
        <end position="265"/>
    </location>
</feature>
<feature type="region of interest" description="Disordered" evidence="1">
    <location>
        <begin position="121"/>
        <end position="160"/>
    </location>
</feature>
<dbReference type="SUPFAM" id="SSF110849">
    <property type="entry name" value="ParB/Sulfiredoxin"/>
    <property type="match status" value="1"/>
</dbReference>
<feature type="domain" description="ParB-like N-terminal" evidence="2">
    <location>
        <begin position="10"/>
        <end position="95"/>
    </location>
</feature>
<dbReference type="RefSeq" id="WP_026529660.1">
    <property type="nucleotide sequence ID" value="NZ_JACCBU010000001.1"/>
</dbReference>
<dbReference type="InterPro" id="IPR050336">
    <property type="entry name" value="Chromosome_partition/occlusion"/>
</dbReference>
<evidence type="ECO:0000256" key="1">
    <source>
        <dbReference type="SAM" id="MobiDB-lite"/>
    </source>
</evidence>
<reference evidence="3 4" key="1">
    <citation type="submission" date="2020-07" db="EMBL/GenBank/DDBJ databases">
        <title>Sequencing the genomes of 1000 actinobacteria strains.</title>
        <authorList>
            <person name="Klenk H.-P."/>
        </authorList>
    </citation>
    <scope>NUCLEOTIDE SEQUENCE [LARGE SCALE GENOMIC DNA]</scope>
    <source>
        <strain evidence="3 4">DSM 22083</strain>
    </source>
</reference>
<dbReference type="Gene3D" id="3.90.1530.30">
    <property type="match status" value="1"/>
</dbReference>
<dbReference type="PANTHER" id="PTHR33375">
    <property type="entry name" value="CHROMOSOME-PARTITIONING PROTEIN PARB-RELATED"/>
    <property type="match status" value="1"/>
</dbReference>
<gene>
    <name evidence="3" type="ORF">BKA15_000300</name>
</gene>
<dbReference type="GO" id="GO:0005694">
    <property type="term" value="C:chromosome"/>
    <property type="evidence" value="ECO:0007669"/>
    <property type="project" value="TreeGrafter"/>
</dbReference>
<dbReference type="SMART" id="SM00470">
    <property type="entry name" value="ParB"/>
    <property type="match status" value="1"/>
</dbReference>
<accession>A0A7Y9LAQ5</accession>